<feature type="region of interest" description="Disordered" evidence="6">
    <location>
        <begin position="465"/>
        <end position="495"/>
    </location>
</feature>
<dbReference type="Gene3D" id="6.10.130.10">
    <property type="entry name" value="Ubiquitin-protein ligase E3A, N-terminal zinc-binding domain (AZUL)"/>
    <property type="match status" value="1"/>
</dbReference>
<dbReference type="InterPro" id="IPR000569">
    <property type="entry name" value="HECT_dom"/>
</dbReference>
<name>A0A2C5Y3M0_9HYPO</name>
<feature type="compositionally biased region" description="Polar residues" evidence="6">
    <location>
        <begin position="477"/>
        <end position="495"/>
    </location>
</feature>
<dbReference type="Gene3D" id="3.30.2160.10">
    <property type="entry name" value="Hect, E3 ligase catalytic domain"/>
    <property type="match status" value="1"/>
</dbReference>
<feature type="compositionally biased region" description="Polar residues" evidence="6">
    <location>
        <begin position="150"/>
        <end position="171"/>
    </location>
</feature>
<dbReference type="FunFam" id="3.30.2410.10:FF:000003">
    <property type="entry name" value="probable E3 ubiquitin-protein ligase HERC4 isoform X1"/>
    <property type="match status" value="1"/>
</dbReference>
<dbReference type="Gene3D" id="3.90.1750.10">
    <property type="entry name" value="Hect, E3 ligase catalytic domains"/>
    <property type="match status" value="1"/>
</dbReference>
<reference evidence="8 9" key="1">
    <citation type="submission" date="2017-06" db="EMBL/GenBank/DDBJ databases">
        <title>Ant-infecting Ophiocordyceps genomes reveal a high diversity of potential behavioral manipulation genes and a possible major role for enterotoxins.</title>
        <authorList>
            <person name="De Bekker C."/>
            <person name="Evans H.C."/>
            <person name="Brachmann A."/>
            <person name="Hughes D.P."/>
        </authorList>
    </citation>
    <scope>NUCLEOTIDE SEQUENCE [LARGE SCALE GENOMIC DNA]</scope>
    <source>
        <strain evidence="8 9">Map64</strain>
    </source>
</reference>
<gene>
    <name evidence="8" type="ORF">CDD81_7264</name>
</gene>
<evidence type="ECO:0000256" key="5">
    <source>
        <dbReference type="PROSITE-ProRule" id="PRU00104"/>
    </source>
</evidence>
<feature type="region of interest" description="Disordered" evidence="6">
    <location>
        <begin position="251"/>
        <end position="417"/>
    </location>
</feature>
<accession>A0A2C5Y3M0</accession>
<comment type="caution">
    <text evidence="8">The sequence shown here is derived from an EMBL/GenBank/DDBJ whole genome shotgun (WGS) entry which is preliminary data.</text>
</comment>
<dbReference type="PANTHER" id="PTHR45700:SF8">
    <property type="entry name" value="HECT-TYPE E3 UBIQUITIN TRANSFERASE"/>
    <property type="match status" value="1"/>
</dbReference>
<sequence length="1323" mass="148431">MAEENALARSRCSLPCSRGNVDTAEVPDLFAALWQEAPFVRLPDDAPRELCELVEDVEDPRRLYSIHRAARRHGFQLLVDRYIIQLREGCASSQCSTATCFTSRKRLAGKAPLRRYSPTSARMLAVYLASKDNPDQALCPHLRRCKTPSPATNTLIFSTSTRKGSSIQQAAFSERRRPPQSTDAPPLPGDEATSVQRLTDAPAQRHEQSPSKQIISETPTKRDDRSFSAAVFGTVAFKMLEWLTPIGVSTISRGLRDGKPPQQTTGVHQDESIQQTSTSSPNPLIQSPESAHSEAAYKPCNEDNENVNKQESDKSIKPGEERLAKQDERPLKQEDEKPLKPEAERPPLLASSQCEEVTSSKTSSMQIHSTGSLRACSGNTTNRRSSFDSPPPTAGKDDGRLAPKSTPRNNLHSDVRPRAARIAPAVLNRSILAPPSKPAFFETINYRSPALDEVSTNGVPDCKTIEGDADAGVSDASPVTSRTNSPGAKESVTSASDQDLSESYYVLPQTLCRLNVDVIEFICNTFLEDWTWETQNLGSLLGQQAFPGPLNMHNKLGRQLRPGHSISKSQWQAFNHQALFDVLSNPHSLVQSFTQDGKLFDSLTIWYCMLRLTRVVPSLVFHSLWMAAKSLFVAPSSLKHLRSKSEVPFAEEESALTNFEAGCVMSICFHALVAAAPRVSDSKTIKDMSHLRSQGLILPDDLDFSQEATTLCLEYNDVFSNELALRLAKRLFCAILTRRCYADMAKSDPRNEGKRVQRDILRPLLGHINSLKGENIRILEFGSSERIAHEVRVPILLLDWARTVLRQYWNGEAIFTCDGPFYGALSLMATMHENQSLLMLKEEMFRFDYLSERLNPIDMPVDWVQFTSTKQKRHLLDFPFLFNPGILVTYFRSINFAPMCSYYEEATSLKSRMAAIVDPGSLVTNPHHKKVLQDSLKTASSRYLILEVRRDYVLQDAWDQLWRRERRELMRPLKVHLGEDNGEEGFDSGGVQQEFLRMTLAECLDPKYGAFTVDERTKMTWFVPGSLVEEWQFQMVGLLISLALYNGLTLPVTFPKALYCKLLGQPVAKLIDIGDGWPELTNGLTQLSEWDEERGGLIEDVFARTYEFSVASHGKEVTRQMTSDERATWPQGLDGTPTNNSAAAASADEAPLVTAANRDAYVHDYVRYLTDVSVRPQYQAFERGFQTCLSAKSLSLLTPSNLQSLVEGMQEIDMHELRKYARYIGWSPSHRCIRDFWSVVKRYDHDMKRRLLEFVTSSDRVPVGGIRNLQFVVQRNGEESAGGRLPTAYTCYGTLLLPEYSDREVLRERLGMALQNAQGFGFA</sequence>
<dbReference type="Gene3D" id="3.30.2410.10">
    <property type="entry name" value="Hect, E3 ligase catalytic domain"/>
    <property type="match status" value="1"/>
</dbReference>
<feature type="domain" description="HECT" evidence="7">
    <location>
        <begin position="965"/>
        <end position="1323"/>
    </location>
</feature>
<evidence type="ECO:0000256" key="1">
    <source>
        <dbReference type="ARBA" id="ARBA00000885"/>
    </source>
</evidence>
<evidence type="ECO:0000256" key="2">
    <source>
        <dbReference type="ARBA" id="ARBA00012485"/>
    </source>
</evidence>
<dbReference type="PROSITE" id="PS50237">
    <property type="entry name" value="HECT"/>
    <property type="match status" value="1"/>
</dbReference>
<evidence type="ECO:0000313" key="9">
    <source>
        <dbReference type="Proteomes" id="UP000226192"/>
    </source>
</evidence>
<comment type="catalytic activity">
    <reaction evidence="1">
        <text>S-ubiquitinyl-[E2 ubiquitin-conjugating enzyme]-L-cysteine + [acceptor protein]-L-lysine = [E2 ubiquitin-conjugating enzyme]-L-cysteine + N(6)-ubiquitinyl-[acceptor protein]-L-lysine.</text>
        <dbReference type="EC" id="2.3.2.26"/>
    </reaction>
</comment>
<feature type="compositionally biased region" description="Basic and acidic residues" evidence="6">
    <location>
        <begin position="306"/>
        <end position="345"/>
    </location>
</feature>
<evidence type="ECO:0000256" key="6">
    <source>
        <dbReference type="SAM" id="MobiDB-lite"/>
    </source>
</evidence>
<organism evidence="8 9">
    <name type="scientific">Ophiocordyceps australis</name>
    <dbReference type="NCBI Taxonomy" id="1399860"/>
    <lineage>
        <taxon>Eukaryota</taxon>
        <taxon>Fungi</taxon>
        <taxon>Dikarya</taxon>
        <taxon>Ascomycota</taxon>
        <taxon>Pezizomycotina</taxon>
        <taxon>Sordariomycetes</taxon>
        <taxon>Hypocreomycetidae</taxon>
        <taxon>Hypocreales</taxon>
        <taxon>Ophiocordycipitaceae</taxon>
        <taxon>Ophiocordyceps</taxon>
    </lineage>
</organism>
<protein>
    <recommendedName>
        <fullName evidence="2">HECT-type E3 ubiquitin transferase</fullName>
        <ecNumber evidence="2">2.3.2.26</ecNumber>
    </recommendedName>
</protein>
<evidence type="ECO:0000313" key="8">
    <source>
        <dbReference type="EMBL" id="PHH62276.1"/>
    </source>
</evidence>
<dbReference type="Proteomes" id="UP000226192">
    <property type="component" value="Unassembled WGS sequence"/>
</dbReference>
<proteinExistence type="predicted"/>
<dbReference type="SMART" id="SM00119">
    <property type="entry name" value="HECTc"/>
    <property type="match status" value="1"/>
</dbReference>
<feature type="active site" description="Glycyl thioester intermediate" evidence="5">
    <location>
        <position position="1291"/>
    </location>
</feature>
<dbReference type="EC" id="2.3.2.26" evidence="2"/>
<evidence type="ECO:0000256" key="3">
    <source>
        <dbReference type="ARBA" id="ARBA00022679"/>
    </source>
</evidence>
<dbReference type="Pfam" id="PF00632">
    <property type="entry name" value="HECT"/>
    <property type="match status" value="1"/>
</dbReference>
<dbReference type="InterPro" id="IPR044611">
    <property type="entry name" value="E3A/B/C-like"/>
</dbReference>
<dbReference type="EMBL" id="NJET01000076">
    <property type="protein sequence ID" value="PHH62276.1"/>
    <property type="molecule type" value="Genomic_DNA"/>
</dbReference>
<keyword evidence="3" id="KW-0808">Transferase</keyword>
<dbReference type="InterPro" id="IPR042556">
    <property type="entry name" value="AZUL_sf"/>
</dbReference>
<dbReference type="OrthoDB" id="5981550at2759"/>
<keyword evidence="4 5" id="KW-0833">Ubl conjugation pathway</keyword>
<dbReference type="Pfam" id="PF16558">
    <property type="entry name" value="AZUL"/>
    <property type="match status" value="1"/>
</dbReference>
<evidence type="ECO:0000256" key="4">
    <source>
        <dbReference type="ARBA" id="ARBA00022786"/>
    </source>
</evidence>
<feature type="compositionally biased region" description="Polar residues" evidence="6">
    <location>
        <begin position="261"/>
        <end position="290"/>
    </location>
</feature>
<feature type="region of interest" description="Disordered" evidence="6">
    <location>
        <begin position="1117"/>
        <end position="1148"/>
    </location>
</feature>
<dbReference type="InterPro" id="IPR035983">
    <property type="entry name" value="Hect_E3_ubiquitin_ligase"/>
</dbReference>
<feature type="compositionally biased region" description="Basic and acidic residues" evidence="6">
    <location>
        <begin position="1117"/>
        <end position="1127"/>
    </location>
</feature>
<feature type="region of interest" description="Disordered" evidence="6">
    <location>
        <begin position="150"/>
        <end position="224"/>
    </location>
</feature>
<evidence type="ECO:0000259" key="7">
    <source>
        <dbReference type="PROSITE" id="PS50237"/>
    </source>
</evidence>
<dbReference type="InterPro" id="IPR032353">
    <property type="entry name" value="AZUL"/>
</dbReference>
<dbReference type="STRING" id="1399860.A0A2C5Y3M0"/>
<keyword evidence="9" id="KW-1185">Reference proteome</keyword>
<dbReference type="PANTHER" id="PTHR45700">
    <property type="entry name" value="UBIQUITIN-PROTEIN LIGASE E3C"/>
    <property type="match status" value="1"/>
</dbReference>
<dbReference type="GO" id="GO:0000209">
    <property type="term" value="P:protein polyubiquitination"/>
    <property type="evidence" value="ECO:0007669"/>
    <property type="project" value="InterPro"/>
</dbReference>
<dbReference type="SUPFAM" id="SSF56204">
    <property type="entry name" value="Hect, E3 ligase catalytic domain"/>
    <property type="match status" value="1"/>
</dbReference>
<feature type="compositionally biased region" description="Polar residues" evidence="6">
    <location>
        <begin position="350"/>
        <end position="388"/>
    </location>
</feature>
<dbReference type="GO" id="GO:0061630">
    <property type="term" value="F:ubiquitin protein ligase activity"/>
    <property type="evidence" value="ECO:0007669"/>
    <property type="project" value="UniProtKB-EC"/>
</dbReference>